<proteinExistence type="inferred from homology"/>
<dbReference type="Pfam" id="PF01068">
    <property type="entry name" value="DNA_ligase_A_M"/>
    <property type="match status" value="1"/>
</dbReference>
<keyword evidence="2 5" id="KW-0436">Ligase</keyword>
<dbReference type="Proteomes" id="UP001322481">
    <property type="component" value="Chromosome"/>
</dbReference>
<evidence type="ECO:0000256" key="1">
    <source>
        <dbReference type="ARBA" id="ARBA00007572"/>
    </source>
</evidence>
<evidence type="ECO:0000256" key="3">
    <source>
        <dbReference type="SAM" id="MobiDB-lite"/>
    </source>
</evidence>
<reference evidence="5 6" key="1">
    <citation type="submission" date="2023-11" db="EMBL/GenBank/DDBJ databases">
        <authorList>
            <person name="Panchal A.K."/>
            <person name="Meaney J.S."/>
            <person name="Karas B.J."/>
            <person name="diCenzo G.C."/>
        </authorList>
    </citation>
    <scope>NUCLEOTIDE SEQUENCE [LARGE SCALE GENOMIC DNA]</scope>
    <source>
        <strain evidence="5 6">NZP2235</strain>
    </source>
</reference>
<dbReference type="PROSITE" id="PS50160">
    <property type="entry name" value="DNA_LIGASE_A3"/>
    <property type="match status" value="1"/>
</dbReference>
<gene>
    <name evidence="5" type="ORF">U0R22_003365</name>
</gene>
<dbReference type="InterPro" id="IPR012310">
    <property type="entry name" value="DNA_ligase_ATP-dep_cent"/>
</dbReference>
<evidence type="ECO:0000313" key="6">
    <source>
        <dbReference type="Proteomes" id="UP001322481"/>
    </source>
</evidence>
<dbReference type="Gene3D" id="3.30.1490.70">
    <property type="match status" value="1"/>
</dbReference>
<organism evidence="5 6">
    <name type="scientific">Mesorhizobium huakuii</name>
    <dbReference type="NCBI Taxonomy" id="28104"/>
    <lineage>
        <taxon>Bacteria</taxon>
        <taxon>Pseudomonadati</taxon>
        <taxon>Pseudomonadota</taxon>
        <taxon>Alphaproteobacteria</taxon>
        <taxon>Hyphomicrobiales</taxon>
        <taxon>Phyllobacteriaceae</taxon>
        <taxon>Mesorhizobium</taxon>
    </lineage>
</organism>
<accession>A0ABZ0VQG8</accession>
<dbReference type="GO" id="GO:0016874">
    <property type="term" value="F:ligase activity"/>
    <property type="evidence" value="ECO:0007669"/>
    <property type="project" value="UniProtKB-KW"/>
</dbReference>
<dbReference type="PANTHER" id="PTHR45674">
    <property type="entry name" value="DNA LIGASE 1/3 FAMILY MEMBER"/>
    <property type="match status" value="1"/>
</dbReference>
<feature type="region of interest" description="Disordered" evidence="3">
    <location>
        <begin position="280"/>
        <end position="302"/>
    </location>
</feature>
<protein>
    <submittedName>
        <fullName evidence="5">ATP-dependent DNA ligase</fullName>
    </submittedName>
</protein>
<dbReference type="Gene3D" id="3.30.470.30">
    <property type="entry name" value="DNA ligase/mRNA capping enzyme"/>
    <property type="match status" value="1"/>
</dbReference>
<evidence type="ECO:0000313" key="5">
    <source>
        <dbReference type="EMBL" id="WQB99192.1"/>
    </source>
</evidence>
<feature type="domain" description="ATP-dependent DNA ligase family profile" evidence="4">
    <location>
        <begin position="96"/>
        <end position="186"/>
    </location>
</feature>
<dbReference type="EMBL" id="CP139858">
    <property type="protein sequence ID" value="WQB99192.1"/>
    <property type="molecule type" value="Genomic_DNA"/>
</dbReference>
<keyword evidence="6" id="KW-1185">Reference proteome</keyword>
<dbReference type="InterPro" id="IPR050191">
    <property type="entry name" value="ATP-dep_DNA_ligase"/>
</dbReference>
<dbReference type="CDD" id="cd07906">
    <property type="entry name" value="Adenylation_DNA_ligase_LigD_LigC"/>
    <property type="match status" value="1"/>
</dbReference>
<evidence type="ECO:0000256" key="2">
    <source>
        <dbReference type="ARBA" id="ARBA00022598"/>
    </source>
</evidence>
<dbReference type="SUPFAM" id="SSF56091">
    <property type="entry name" value="DNA ligase/mRNA capping enzyme, catalytic domain"/>
    <property type="match status" value="1"/>
</dbReference>
<sequence>MRLKFVAPLMPTLVEQPPEGDGWIHEVKFDGYRSQLIIDEDETRIYTRNGHDWTAKYRDLVQEAKSLGAESAIVDGEIIVLNDAGLSDFGELRKAITRRQHDLYFVAFDLLHLNGHDLRDMPLEERREILASMIESGGRIQFSEPLPGEAKAIFHLLDKAGLEGMVSKRRDSKYRSGPSTNWLKAKCYSVDEYELLGVEREAGKPAFALMADRATGRYVGSAFISSSRAIRERLWKRVQEHAGSAPKGMKRPATQWVKPGIIGRVKHLRGEEDLRHASLQDFHDDEPEVTPAAKGGMRHRGK</sequence>
<name>A0ABZ0VQG8_9HYPH</name>
<dbReference type="PANTHER" id="PTHR45674:SF4">
    <property type="entry name" value="DNA LIGASE 1"/>
    <property type="match status" value="1"/>
</dbReference>
<dbReference type="RefSeq" id="WP_322414079.1">
    <property type="nucleotide sequence ID" value="NZ_CP139858.1"/>
</dbReference>
<evidence type="ECO:0000259" key="4">
    <source>
        <dbReference type="PROSITE" id="PS50160"/>
    </source>
</evidence>
<comment type="similarity">
    <text evidence="1">Belongs to the ATP-dependent DNA ligase family.</text>
</comment>